<keyword evidence="1" id="KW-1015">Disulfide bond</keyword>
<dbReference type="PANTHER" id="PTHR47324">
    <property type="entry name" value="PROTEIN IRG-7-RELATED"/>
    <property type="match status" value="1"/>
</dbReference>
<protein>
    <submittedName>
        <fullName evidence="5">EGF-like domain-containing protein</fullName>
    </submittedName>
</protein>
<sequence length="1771" mass="199798">MKNKPINWFMYFFFTLLIYTSLGKSDANWLKKSYETLFNSKINGEVAQEIVLDSLNDVECRNPLLRGYDCSQYSCINFGHNYLETSFSDDEVSCVCPPGSYGTHCEPVNCPNSQMTYTSPSDLSMISFITYNSLMKKMDNNDKTDPFIDELVNTLSDSSYGYTSTTFGASCAKKTPIWQLTSFEKNSAKLQIGLKNFVQLMRRGNTSSEYFKLSDIYQLVAVSQPYSDVNLFTNMGITDSLSNIDLLLSLIKQTALANRVRINIFVVSQLSSTESIYQQNKWKPLIELSETTGGFVIAPYDIFSISNTQNSTITECIRKLFTIFNNGRSVIKSVLNQDTNEILLPFKLPLDSQNKRTGYLFISGNDAFNESLISFKIPDGIVENYFMLNFLKVYKVSFNASTTSPFMIISKNLNMTLNFQLLSSIKDSTIDLGYAINNIVDSSSSLPIIDVPNLVVGRSRNLKGNVTLKLVEKSSIQVKTVNNSRDISCYFNSVYMTITSTSKDILHFSASSDIDDYQEWIPFSFSDSSQVPFIISDIIYLKQDEVEKYLYLFDNGFISELNFDNVKEDMKKYDYFSNIQILSNDLVPLYDEKNDLVGGDRTIIDRTTTTSENIITTTQSPIDTTSRKSFGLGFYSRASLIDKIINKPYSTSLINRLKQYFTKFNNFFDSYIFASFYKVSNSNSIQAVDSTTYGDFLSDVMNRLNTEEHNDDTCFNDDSAQQVLIKILQNTAFERSSDIYLITDQLYGKVSDDKQFGDVVLYNLLNKLTPRINVLLIDSLCSEEFKNMNFTGLQPYWELTKKTGGEIIRVSDPSSLLEWFTYLTNQTSASYETIYSDNQPGEYIQQKNGSNSFVLTGGHTYTILGTIQTQSKAGLPTTMSIFDQNNNSIYSNYFPTETFQVRIVEFNANFGYKLSFLDSNSKQSDSPLYGIETPIKISFIPYNDGGLNENDSNLTVTIFDSTQKTIFTSQTTYNGEYSYSTNNNWFCNNANKMYYIQIKSQKESRIYSYTCLDTNGGGSTPGSKCPPWVNQNDCTTPICSNGGKLIEGVCSCPVNYTGPYCDHYISTCTNDDDIYYNDFTTSLIFVVDLQNTKLDDLKQQFKYIEDNSDNLGQKEYILFTYNSGSDVIPSNMNIYVTSEKKKLFYELSQLTTVSGGTPTPGAHVNYLKAVLSRQSSSKSVLLWNPHYWQCGDKIDMELVDLILKKNVDIRIIYYNQILQNCEDTSYYLMLGNGLFTKYTSNSGTGDDSFGSYVVNGLLSPDNSTGLIVYDSYYNYVTSICNETITTTIFNNGINQIYVTLDGLQMDQNTMNSATLLSSNIYFIDMTGSTKMDIYFIDMTGSTKMDITFTCEKATTTRRGYIVEGQSPTKIAYGYTYVNTDSFKNYAPVTSVSNNYLYFDIKECFGSDNEFISNYPMVTNQYIYPINASPKAIPSFVNRRDICNNKWLGELPCSLENTPNSILKIKISGTNDNKQGFSKIVTTVCKDQVDCRNGGSFSNVNGLCTCDPSWIGQDCSIPKCYHGYNVNNQQCLCDKDWYGPHCNNNSPTQPTGSSTISPTTTTVPTTTVNPQDCYSKLNITLVLIFDETNMSIPFISNYMNFYSSFQQNIKSVGPTKQVNLAAEFASQYSLLNSFVDISNIASNINNTKKSDSINVDSTFNSDIGDLLYMCQQPAFINYCDPQKNKYFIIFGATNKFKNDNCAANSLSALNGIKSIIFTYGDAAADNSWWNTCYKVETNNLSGDNIKIYDGSNLTTDIFETAMLDICRFENIT</sequence>
<dbReference type="Gene3D" id="2.10.25.10">
    <property type="entry name" value="Laminin"/>
    <property type="match status" value="1"/>
</dbReference>
<dbReference type="InterPro" id="IPR053295">
    <property type="entry name" value="Innate_immunity_reg"/>
</dbReference>
<accession>A0A0N5C9I3</accession>
<feature type="domain" description="EGF-like" evidence="3">
    <location>
        <begin position="1030"/>
        <end position="1062"/>
    </location>
</feature>
<keyword evidence="2" id="KW-0732">Signal</keyword>
<dbReference type="SMART" id="SM00181">
    <property type="entry name" value="EGF"/>
    <property type="match status" value="3"/>
</dbReference>
<dbReference type="WBParaSite" id="SPAL_0001456600.1">
    <property type="protein sequence ID" value="SPAL_0001456600.1"/>
    <property type="gene ID" value="SPAL_0001456600"/>
</dbReference>
<reference evidence="5" key="1">
    <citation type="submission" date="2017-02" db="UniProtKB">
        <authorList>
            <consortium name="WormBaseParasite"/>
        </authorList>
    </citation>
    <scope>IDENTIFICATION</scope>
</reference>
<proteinExistence type="predicted"/>
<dbReference type="Proteomes" id="UP000046392">
    <property type="component" value="Unplaced"/>
</dbReference>
<evidence type="ECO:0000259" key="3">
    <source>
        <dbReference type="PROSITE" id="PS50026"/>
    </source>
</evidence>
<evidence type="ECO:0000313" key="5">
    <source>
        <dbReference type="WBParaSite" id="SPAL_0001456600.1"/>
    </source>
</evidence>
<feature type="chain" id="PRO_5005895820" evidence="2">
    <location>
        <begin position="24"/>
        <end position="1771"/>
    </location>
</feature>
<keyword evidence="1" id="KW-0245">EGF-like domain</keyword>
<keyword evidence="4" id="KW-1185">Reference proteome</keyword>
<evidence type="ECO:0000256" key="1">
    <source>
        <dbReference type="PROSITE-ProRule" id="PRU00076"/>
    </source>
</evidence>
<comment type="caution">
    <text evidence="1">Lacks conserved residue(s) required for the propagation of feature annotation.</text>
</comment>
<evidence type="ECO:0000313" key="4">
    <source>
        <dbReference type="Proteomes" id="UP000046392"/>
    </source>
</evidence>
<dbReference type="PANTHER" id="PTHR47324:SF1">
    <property type="entry name" value="EGF-LIKE DOMAIN-CONTAINING PROTEIN-RELATED"/>
    <property type="match status" value="1"/>
</dbReference>
<dbReference type="PROSITE" id="PS00022">
    <property type="entry name" value="EGF_1"/>
    <property type="match status" value="3"/>
</dbReference>
<feature type="disulfide bond" evidence="1">
    <location>
        <begin position="96"/>
        <end position="105"/>
    </location>
</feature>
<evidence type="ECO:0000256" key="2">
    <source>
        <dbReference type="SAM" id="SignalP"/>
    </source>
</evidence>
<name>A0A0N5C9I3_STREA</name>
<dbReference type="PROSITE" id="PS50026">
    <property type="entry name" value="EGF_3"/>
    <property type="match status" value="2"/>
</dbReference>
<dbReference type="InterPro" id="IPR000742">
    <property type="entry name" value="EGF"/>
</dbReference>
<feature type="signal peptide" evidence="2">
    <location>
        <begin position="1"/>
        <end position="23"/>
    </location>
</feature>
<organism evidence="4 5">
    <name type="scientific">Strongyloides papillosus</name>
    <name type="common">Intestinal threadworm</name>
    <dbReference type="NCBI Taxonomy" id="174720"/>
    <lineage>
        <taxon>Eukaryota</taxon>
        <taxon>Metazoa</taxon>
        <taxon>Ecdysozoa</taxon>
        <taxon>Nematoda</taxon>
        <taxon>Chromadorea</taxon>
        <taxon>Rhabditida</taxon>
        <taxon>Tylenchina</taxon>
        <taxon>Panagrolaimomorpha</taxon>
        <taxon>Strongyloidoidea</taxon>
        <taxon>Strongyloididae</taxon>
        <taxon>Strongyloides</taxon>
    </lineage>
</organism>
<feature type="domain" description="EGF-like" evidence="3">
    <location>
        <begin position="66"/>
        <end position="106"/>
    </location>
</feature>
<feature type="disulfide bond" evidence="1">
    <location>
        <begin position="1052"/>
        <end position="1061"/>
    </location>
</feature>